<feature type="transmembrane region" description="Helical" evidence="2">
    <location>
        <begin position="106"/>
        <end position="126"/>
    </location>
</feature>
<protein>
    <submittedName>
        <fullName evidence="3">Uncharacterized protein</fullName>
    </submittedName>
</protein>
<evidence type="ECO:0000313" key="3">
    <source>
        <dbReference type="EMBL" id="GIE11689.1"/>
    </source>
</evidence>
<keyword evidence="2" id="KW-0472">Membrane</keyword>
<keyword evidence="2" id="KW-1133">Transmembrane helix</keyword>
<dbReference type="RefSeq" id="WP_203818216.1">
    <property type="nucleotide sequence ID" value="NZ_BAAABP010000038.1"/>
</dbReference>
<feature type="transmembrane region" description="Helical" evidence="2">
    <location>
        <begin position="156"/>
        <end position="181"/>
    </location>
</feature>
<gene>
    <name evidence="3" type="ORF">Afe05nite_35290</name>
</gene>
<feature type="compositionally biased region" description="Pro residues" evidence="1">
    <location>
        <begin position="238"/>
        <end position="291"/>
    </location>
</feature>
<proteinExistence type="predicted"/>
<dbReference type="Proteomes" id="UP000598174">
    <property type="component" value="Unassembled WGS sequence"/>
</dbReference>
<feature type="compositionally biased region" description="Pro residues" evidence="1">
    <location>
        <begin position="201"/>
        <end position="212"/>
    </location>
</feature>
<keyword evidence="2" id="KW-0812">Transmembrane</keyword>
<accession>A0A919MEH5</accession>
<reference evidence="3" key="1">
    <citation type="submission" date="2021-01" db="EMBL/GenBank/DDBJ databases">
        <title>Whole genome shotgun sequence of Actinoplanes ferrugineus NBRC 15555.</title>
        <authorList>
            <person name="Komaki H."/>
            <person name="Tamura T."/>
        </authorList>
    </citation>
    <scope>NUCLEOTIDE SEQUENCE</scope>
    <source>
        <strain evidence="3">NBRC 15555</strain>
    </source>
</reference>
<dbReference type="EMBL" id="BOMM01000031">
    <property type="protein sequence ID" value="GIE11689.1"/>
    <property type="molecule type" value="Genomic_DNA"/>
</dbReference>
<evidence type="ECO:0000313" key="4">
    <source>
        <dbReference type="Proteomes" id="UP000598174"/>
    </source>
</evidence>
<dbReference type="AlphaFoldDB" id="A0A919MEH5"/>
<name>A0A919MEH5_9ACTN</name>
<evidence type="ECO:0000256" key="2">
    <source>
        <dbReference type="SAM" id="Phobius"/>
    </source>
</evidence>
<feature type="compositionally biased region" description="Pro residues" evidence="1">
    <location>
        <begin position="219"/>
        <end position="229"/>
    </location>
</feature>
<feature type="region of interest" description="Disordered" evidence="1">
    <location>
        <begin position="196"/>
        <end position="291"/>
    </location>
</feature>
<sequence>MTVPNFSVPDSPAARPRPTVVTAASYLLYLVAVLEVISAIIAFSIIGTVSDALKDVYAGTALSDSSETIIKASYSVGAVLALLLAAGFAILGYFDGRGKNGARITTWVIGGIALCCFGAGLGGNAVSSSLGGSSGTTGGPTSDEVQRRVEDALPSWYTPVSTAVSVISLLALLAVIILLALPKSNEFFRKQPATGWDPQAGYPPYPGQPPYPQTGQPSYPQPGQAPYPQPGQGQYPQPGQPPYPPSGQPPYSPPSGGQPPYPGQQPPPGGLPPYPGQQPPEQPPNPPTNPS</sequence>
<keyword evidence="4" id="KW-1185">Reference proteome</keyword>
<feature type="transmembrane region" description="Helical" evidence="2">
    <location>
        <begin position="26"/>
        <end position="49"/>
    </location>
</feature>
<organism evidence="3 4">
    <name type="scientific">Paractinoplanes ferrugineus</name>
    <dbReference type="NCBI Taxonomy" id="113564"/>
    <lineage>
        <taxon>Bacteria</taxon>
        <taxon>Bacillati</taxon>
        <taxon>Actinomycetota</taxon>
        <taxon>Actinomycetes</taxon>
        <taxon>Micromonosporales</taxon>
        <taxon>Micromonosporaceae</taxon>
        <taxon>Paractinoplanes</taxon>
    </lineage>
</organism>
<comment type="caution">
    <text evidence="3">The sequence shown here is derived from an EMBL/GenBank/DDBJ whole genome shotgun (WGS) entry which is preliminary data.</text>
</comment>
<evidence type="ECO:0000256" key="1">
    <source>
        <dbReference type="SAM" id="MobiDB-lite"/>
    </source>
</evidence>
<feature type="transmembrane region" description="Helical" evidence="2">
    <location>
        <begin position="69"/>
        <end position="94"/>
    </location>
</feature>